<protein>
    <submittedName>
        <fullName evidence="12">Mevalonate kinase</fullName>
    </submittedName>
</protein>
<dbReference type="RefSeq" id="WP_007147891.1">
    <property type="nucleotide sequence ID" value="NZ_AKCI01000001.1"/>
</dbReference>
<dbReference type="InterPro" id="IPR006204">
    <property type="entry name" value="GHMP_kinase_N_dom"/>
</dbReference>
<evidence type="ECO:0000256" key="6">
    <source>
        <dbReference type="ARBA" id="ARBA00022840"/>
    </source>
</evidence>
<keyword evidence="4" id="KW-0547">Nucleotide-binding</keyword>
<name>J0LMC8_9BIFI</name>
<dbReference type="Proteomes" id="UP000006415">
    <property type="component" value="Unassembled WGS sequence"/>
</dbReference>
<evidence type="ECO:0000256" key="3">
    <source>
        <dbReference type="ARBA" id="ARBA00022679"/>
    </source>
</evidence>
<dbReference type="STRING" id="857290.HMPREF9156_00827"/>
<dbReference type="HOGENOM" id="CLU_017814_0_0_11"/>
<dbReference type="GO" id="GO:0019287">
    <property type="term" value="P:isopentenyl diphosphate biosynthetic process, mevalonate pathway"/>
    <property type="evidence" value="ECO:0007669"/>
    <property type="project" value="UniProtKB-UniPathway"/>
</dbReference>
<dbReference type="AlphaFoldDB" id="J0LMC8"/>
<dbReference type="InterPro" id="IPR013750">
    <property type="entry name" value="GHMP_kinase_C_dom"/>
</dbReference>
<dbReference type="PANTHER" id="PTHR43290:SF2">
    <property type="entry name" value="MEVALONATE KINASE"/>
    <property type="match status" value="1"/>
</dbReference>
<comment type="caution">
    <text evidence="12">The sequence shown here is derived from an EMBL/GenBank/DDBJ whole genome shotgun (WGS) entry which is preliminary data.</text>
</comment>
<evidence type="ECO:0000313" key="13">
    <source>
        <dbReference type="Proteomes" id="UP000006415"/>
    </source>
</evidence>
<gene>
    <name evidence="12" type="ORF">HMPREF9156_00827</name>
</gene>
<keyword evidence="1" id="KW-0963">Cytoplasm</keyword>
<dbReference type="OrthoDB" id="9764892at2"/>
<dbReference type="GO" id="GO:0004496">
    <property type="term" value="F:mevalonate kinase activity"/>
    <property type="evidence" value="ECO:0007669"/>
    <property type="project" value="InterPro"/>
</dbReference>
<sequence length="342" mass="35564">MGKETKHSGTAHGKIILIGEHSVVHFKPAIALPLMSTEIRAEVSGNGSPADDPRFAVDCEYFTGSLADAPGNLGNLQKLVVTLFNSLCVPQGCEGFDIKIISSIPRERGMGSSAAVAIAVIRAVADYAGVVLGSQEVFDYAQISENIAHENASGLDTIATASNQAVWFERGETAEAFDCECPGTLIVADSGVKGGTREAVAAVRSMLYSRERGKAREAAQQIDRLGELAYACLQALRKGDTASLGFIMDEAHEILTGLTVSDRKLDTLVAAARKAGAIGAKLTGGGRGGCMIALVADDLRSGVPATVKSVESALKAAGAVNTWRLPLHTGPDTDAGRAATVK</sequence>
<proteinExistence type="predicted"/>
<evidence type="ECO:0000256" key="5">
    <source>
        <dbReference type="ARBA" id="ARBA00022777"/>
    </source>
</evidence>
<reference evidence="12 13" key="1">
    <citation type="submission" date="2012-01" db="EMBL/GenBank/DDBJ databases">
        <title>The Genome Sequence of Scardovia wiggsiae F0424.</title>
        <authorList>
            <consortium name="The Broad Institute Genome Sequencing Platform"/>
            <person name="Earl A."/>
            <person name="Ward D."/>
            <person name="Feldgarden M."/>
            <person name="Gevers D."/>
            <person name="Izard J."/>
            <person name="Ganesan A."/>
            <person name="Baranova O.V."/>
            <person name="Blanton J.M."/>
            <person name="Tanner A.C."/>
            <person name="Mathney J."/>
            <person name="Dewhirst F.E."/>
            <person name="Young S.K."/>
            <person name="Zeng Q."/>
            <person name="Gargeya S."/>
            <person name="Fitzgerald M."/>
            <person name="Haas B."/>
            <person name="Abouelleil A."/>
            <person name="Alvarado L."/>
            <person name="Arachchi H.M."/>
            <person name="Berlin A."/>
            <person name="Chapman S.B."/>
            <person name="Gearin G."/>
            <person name="Goldberg J."/>
            <person name="Griggs A."/>
            <person name="Gujja S."/>
            <person name="Hansen M."/>
            <person name="Heiman D."/>
            <person name="Howarth C."/>
            <person name="Larimer J."/>
            <person name="Lui A."/>
            <person name="MacDonald P.J.P."/>
            <person name="McCowen C."/>
            <person name="Montmayeur A."/>
            <person name="Murphy C."/>
            <person name="Neiman D."/>
            <person name="Pearson M."/>
            <person name="Priest M."/>
            <person name="Roberts A."/>
            <person name="Saif S."/>
            <person name="Shea T."/>
            <person name="Sisk P."/>
            <person name="Stolte C."/>
            <person name="Sykes S."/>
            <person name="Wortman J."/>
            <person name="Nusbaum C."/>
            <person name="Birren B."/>
        </authorList>
    </citation>
    <scope>NUCLEOTIDE SEQUENCE [LARGE SCALE GENOMIC DNA]</scope>
    <source>
        <strain evidence="12 13">F0424</strain>
    </source>
</reference>
<evidence type="ECO:0000313" key="12">
    <source>
        <dbReference type="EMBL" id="EJD64952.1"/>
    </source>
</evidence>
<evidence type="ECO:0000259" key="10">
    <source>
        <dbReference type="Pfam" id="PF00288"/>
    </source>
</evidence>
<evidence type="ECO:0000256" key="1">
    <source>
        <dbReference type="ARBA" id="ARBA00022490"/>
    </source>
</evidence>
<dbReference type="Pfam" id="PF08544">
    <property type="entry name" value="GHMP_kinases_C"/>
    <property type="match status" value="1"/>
</dbReference>
<keyword evidence="2" id="KW-0444">Lipid biosynthesis</keyword>
<keyword evidence="5 12" id="KW-0418">Kinase</keyword>
<keyword evidence="8" id="KW-0443">Lipid metabolism</keyword>
<feature type="domain" description="GHMP kinase N-terminal" evidence="10">
    <location>
        <begin position="91"/>
        <end position="161"/>
    </location>
</feature>
<keyword evidence="13" id="KW-1185">Reference proteome</keyword>
<dbReference type="SUPFAM" id="SSF55060">
    <property type="entry name" value="GHMP Kinase, C-terminal domain"/>
    <property type="match status" value="1"/>
</dbReference>
<dbReference type="UniPathway" id="UPA00057">
    <property type="reaction ID" value="UER00098"/>
</dbReference>
<evidence type="ECO:0000256" key="8">
    <source>
        <dbReference type="ARBA" id="ARBA00023098"/>
    </source>
</evidence>
<dbReference type="EMBL" id="AGZS01000003">
    <property type="protein sequence ID" value="EJD64952.1"/>
    <property type="molecule type" value="Genomic_DNA"/>
</dbReference>
<dbReference type="NCBIfam" id="TIGR00549">
    <property type="entry name" value="mevalon_kin"/>
    <property type="match status" value="1"/>
</dbReference>
<dbReference type="SUPFAM" id="SSF54211">
    <property type="entry name" value="Ribosomal protein S5 domain 2-like"/>
    <property type="match status" value="1"/>
</dbReference>
<dbReference type="InterPro" id="IPR014721">
    <property type="entry name" value="Ribsml_uS5_D2-typ_fold_subgr"/>
</dbReference>
<dbReference type="InterPro" id="IPR020568">
    <property type="entry name" value="Ribosomal_Su5_D2-typ_SF"/>
</dbReference>
<dbReference type="InterPro" id="IPR036554">
    <property type="entry name" value="GHMP_kinase_C_sf"/>
</dbReference>
<evidence type="ECO:0000256" key="2">
    <source>
        <dbReference type="ARBA" id="ARBA00022516"/>
    </source>
</evidence>
<dbReference type="Gene3D" id="3.30.70.890">
    <property type="entry name" value="GHMP kinase, C-terminal domain"/>
    <property type="match status" value="1"/>
</dbReference>
<accession>J0LMC8</accession>
<dbReference type="GO" id="GO:0005829">
    <property type="term" value="C:cytosol"/>
    <property type="evidence" value="ECO:0007669"/>
    <property type="project" value="TreeGrafter"/>
</dbReference>
<evidence type="ECO:0000256" key="9">
    <source>
        <dbReference type="ARBA" id="ARBA00029438"/>
    </source>
</evidence>
<evidence type="ECO:0000256" key="4">
    <source>
        <dbReference type="ARBA" id="ARBA00022741"/>
    </source>
</evidence>
<organism evidence="12 13">
    <name type="scientific">Scardovia wiggsiae F0424</name>
    <dbReference type="NCBI Taxonomy" id="857290"/>
    <lineage>
        <taxon>Bacteria</taxon>
        <taxon>Bacillati</taxon>
        <taxon>Actinomycetota</taxon>
        <taxon>Actinomycetes</taxon>
        <taxon>Bifidobacteriales</taxon>
        <taxon>Bifidobacteriaceae</taxon>
        <taxon>Scardovia</taxon>
    </lineage>
</organism>
<dbReference type="InterPro" id="IPR006205">
    <property type="entry name" value="Mev_gal_kin"/>
</dbReference>
<keyword evidence="7" id="KW-0460">Magnesium</keyword>
<dbReference type="GO" id="GO:0005524">
    <property type="term" value="F:ATP binding"/>
    <property type="evidence" value="ECO:0007669"/>
    <property type="project" value="UniProtKB-KW"/>
</dbReference>
<dbReference type="eggNOG" id="COG1577">
    <property type="taxonomic scope" value="Bacteria"/>
</dbReference>
<evidence type="ECO:0000256" key="7">
    <source>
        <dbReference type="ARBA" id="ARBA00022842"/>
    </source>
</evidence>
<dbReference type="PRINTS" id="PR00959">
    <property type="entry name" value="MEVGALKINASE"/>
</dbReference>
<keyword evidence="3" id="KW-0808">Transferase</keyword>
<dbReference type="PANTHER" id="PTHR43290">
    <property type="entry name" value="MEVALONATE KINASE"/>
    <property type="match status" value="1"/>
</dbReference>
<dbReference type="Gene3D" id="3.30.230.10">
    <property type="match status" value="1"/>
</dbReference>
<keyword evidence="6" id="KW-0067">ATP-binding</keyword>
<feature type="domain" description="GHMP kinase C-terminal" evidence="11">
    <location>
        <begin position="233"/>
        <end position="298"/>
    </location>
</feature>
<dbReference type="Pfam" id="PF00288">
    <property type="entry name" value="GHMP_kinases_N"/>
    <property type="match status" value="1"/>
</dbReference>
<comment type="pathway">
    <text evidence="9">Isoprenoid biosynthesis; isopentenyl diphosphate biosynthesis via mevalonate pathway; isopentenyl diphosphate from (R)-mevalonate: step 1/3.</text>
</comment>
<evidence type="ECO:0000259" key="11">
    <source>
        <dbReference type="Pfam" id="PF08544"/>
    </source>
</evidence>